<evidence type="ECO:0000313" key="3">
    <source>
        <dbReference type="Proteomes" id="UP001472677"/>
    </source>
</evidence>
<keyword evidence="3" id="KW-1185">Reference proteome</keyword>
<dbReference type="PANTHER" id="PTHR42886">
    <property type="entry name" value="RE40534P-RELATED"/>
    <property type="match status" value="1"/>
</dbReference>
<comment type="caution">
    <text evidence="2">The sequence shown here is derived from an EMBL/GenBank/DDBJ whole genome shotgun (WGS) entry which is preliminary data.</text>
</comment>
<gene>
    <name evidence="2" type="ORF">V6N12_067517</name>
</gene>
<dbReference type="SUPFAM" id="SSF53474">
    <property type="entry name" value="alpha/beta-Hydrolases"/>
    <property type="match status" value="2"/>
</dbReference>
<reference evidence="2 3" key="1">
    <citation type="journal article" date="2024" name="G3 (Bethesda)">
        <title>Genome assembly of Hibiscus sabdariffa L. provides insights into metabolisms of medicinal natural products.</title>
        <authorList>
            <person name="Kim T."/>
        </authorList>
    </citation>
    <scope>NUCLEOTIDE SEQUENCE [LARGE SCALE GENOMIC DNA]</scope>
    <source>
        <strain evidence="2">TK-2024</strain>
        <tissue evidence="2">Old leaves</tissue>
    </source>
</reference>
<sequence>MAYSHTAQNPGNEQRRVIITNEHGEKLVGRLHETGSKEIVVLCHGAESNKDDNIMVNLAAALEKEGISAFRFDFSGNGESEGSFRFNDLYREADDIHSVIRHFSGENHIVCAILGHSKLIQLVNLRGVVVLLYASKYRDIRIVVNVSGRYDLTRGLTELFGENYMEKIKKDGYINIKRGDVEFRVTEEDLMDFLRIDMHEACLKIDKDCRVLTVHGTDDEINPLTDALEFAKFIPNHRLRIIEGADHRYTSHQVELASTVVNFVKSALQQDELTQCSSNISTDPESSSPQVRIRLISKASSTASKMADSHSAQIPVIEQQRVIIPNKHREKLVGLLHETESKEIVVLCHGFRSSKDYRIMVSLAAALEKEGISVFRFDFSGNGESEGSFEYSSYHRGVDDLHAVIRHFSGENRAVSAILGHSKGGDVVLLYASKYRDIRIVVNVSGRCDMKRGLAERFGEDFMEKIKKDGYIDFKTGAFEFRVTEEELMDHLNMNMREPCRNIDRECRVLTVHGSADNLVPVEDASEFDEIIPNHRLQIIEGADHGYTVHQTELASAVVKFIKSGLEEDKVAPNR</sequence>
<name>A0ABR2B8L5_9ROSI</name>
<accession>A0ABR2B8L5</accession>
<proteinExistence type="predicted"/>
<feature type="domain" description="Serine aminopeptidase S33" evidence="1">
    <location>
        <begin position="36"/>
        <end position="117"/>
    </location>
</feature>
<protein>
    <recommendedName>
        <fullName evidence="1">Serine aminopeptidase S33 domain-containing protein</fullName>
    </recommendedName>
</protein>
<dbReference type="Pfam" id="PF12146">
    <property type="entry name" value="Hydrolase_4"/>
    <property type="match status" value="2"/>
</dbReference>
<dbReference type="InterPro" id="IPR029058">
    <property type="entry name" value="AB_hydrolase_fold"/>
</dbReference>
<organism evidence="2 3">
    <name type="scientific">Hibiscus sabdariffa</name>
    <name type="common">roselle</name>
    <dbReference type="NCBI Taxonomy" id="183260"/>
    <lineage>
        <taxon>Eukaryota</taxon>
        <taxon>Viridiplantae</taxon>
        <taxon>Streptophyta</taxon>
        <taxon>Embryophyta</taxon>
        <taxon>Tracheophyta</taxon>
        <taxon>Spermatophyta</taxon>
        <taxon>Magnoliopsida</taxon>
        <taxon>eudicotyledons</taxon>
        <taxon>Gunneridae</taxon>
        <taxon>Pentapetalae</taxon>
        <taxon>rosids</taxon>
        <taxon>malvids</taxon>
        <taxon>Malvales</taxon>
        <taxon>Malvaceae</taxon>
        <taxon>Malvoideae</taxon>
        <taxon>Hibiscus</taxon>
    </lineage>
</organism>
<evidence type="ECO:0000259" key="1">
    <source>
        <dbReference type="Pfam" id="PF12146"/>
    </source>
</evidence>
<dbReference type="Gene3D" id="3.40.50.1820">
    <property type="entry name" value="alpha/beta hydrolase"/>
    <property type="match status" value="2"/>
</dbReference>
<dbReference type="InterPro" id="IPR022742">
    <property type="entry name" value="Hydrolase_4"/>
</dbReference>
<dbReference type="Proteomes" id="UP001472677">
    <property type="component" value="Unassembled WGS sequence"/>
</dbReference>
<feature type="domain" description="Serine aminopeptidase S33" evidence="1">
    <location>
        <begin position="340"/>
        <end position="455"/>
    </location>
</feature>
<dbReference type="EMBL" id="JBBPBM010000154">
    <property type="protein sequence ID" value="KAK8503127.1"/>
    <property type="molecule type" value="Genomic_DNA"/>
</dbReference>
<evidence type="ECO:0000313" key="2">
    <source>
        <dbReference type="EMBL" id="KAK8503127.1"/>
    </source>
</evidence>
<dbReference type="PANTHER" id="PTHR42886:SF53">
    <property type="entry name" value="ALPHA_BETA-HYDROLASES SUPERFAMILY PROTEIN"/>
    <property type="match status" value="1"/>
</dbReference>